<dbReference type="SUPFAM" id="SSF51182">
    <property type="entry name" value="RmlC-like cupins"/>
    <property type="match status" value="1"/>
</dbReference>
<dbReference type="InterPro" id="IPR014710">
    <property type="entry name" value="RmlC-like_jellyroll"/>
</dbReference>
<name>A0ABM9PIK3_9FLAO</name>
<dbReference type="GO" id="GO:0016853">
    <property type="term" value="F:isomerase activity"/>
    <property type="evidence" value="ECO:0007669"/>
    <property type="project" value="UniProtKB-KW"/>
</dbReference>
<keyword evidence="2" id="KW-0413">Isomerase</keyword>
<keyword evidence="3" id="KW-1185">Reference proteome</keyword>
<protein>
    <submittedName>
        <fullName evidence="2">TDP-4-oxo-6-deoxy-alpha-D-glucose-3, 4-oxoisomerase</fullName>
        <ecNumber evidence="2">5.3.2.3</ecNumber>
    </submittedName>
</protein>
<accession>A0ABM9PIK3</accession>
<dbReference type="CDD" id="cd20292">
    <property type="entry name" value="cupin_QdtA-like"/>
    <property type="match status" value="1"/>
</dbReference>
<proteinExistence type="predicted"/>
<dbReference type="RefSeq" id="WP_348702168.1">
    <property type="nucleotide sequence ID" value="NZ_CAXIYA010000002.1"/>
</dbReference>
<dbReference type="EC" id="5.3.2.3" evidence="2"/>
<organism evidence="2 3">
    <name type="scientific">Tenacibaculum vairaonense</name>
    <dbReference type="NCBI Taxonomy" id="3137860"/>
    <lineage>
        <taxon>Bacteria</taxon>
        <taxon>Pseudomonadati</taxon>
        <taxon>Bacteroidota</taxon>
        <taxon>Flavobacteriia</taxon>
        <taxon>Flavobacteriales</taxon>
        <taxon>Flavobacteriaceae</taxon>
        <taxon>Tenacibaculum</taxon>
    </lineage>
</organism>
<sequence length="135" mass="15589">MLHKKIEFKLFSDGRGDLVPIEIGSDEYDIPFEVKRCYFISVPTNDNGAIRGKHAHKNLKQVIICLNGSFVLRLVGTNGKEEKIMLSKKDEGIYIENLVWRELMDFSENCVILVLASEHYDAEDYITDFDEFLKL</sequence>
<dbReference type="EMBL" id="CAXJRC010000006">
    <property type="protein sequence ID" value="CAL2105451.1"/>
    <property type="molecule type" value="Genomic_DNA"/>
</dbReference>
<dbReference type="Gene3D" id="2.60.120.10">
    <property type="entry name" value="Jelly Rolls"/>
    <property type="match status" value="1"/>
</dbReference>
<evidence type="ECO:0000259" key="1">
    <source>
        <dbReference type="Pfam" id="PF05523"/>
    </source>
</evidence>
<feature type="domain" description="Sugar 3,4-ketoisomerase QdtA cupin" evidence="1">
    <location>
        <begin position="4"/>
        <end position="134"/>
    </location>
</feature>
<dbReference type="Pfam" id="PF05523">
    <property type="entry name" value="FdtA"/>
    <property type="match status" value="1"/>
</dbReference>
<gene>
    <name evidence="2" type="primary">fdtA</name>
    <name evidence="2" type="ORF">T190115A13A_150082</name>
</gene>
<dbReference type="InterPro" id="IPR011051">
    <property type="entry name" value="RmlC_Cupin_sf"/>
</dbReference>
<comment type="caution">
    <text evidence="2">The sequence shown here is derived from an EMBL/GenBank/DDBJ whole genome shotgun (WGS) entry which is preliminary data.</text>
</comment>
<evidence type="ECO:0000313" key="2">
    <source>
        <dbReference type="EMBL" id="CAL2105451.1"/>
    </source>
</evidence>
<reference evidence="2 3" key="1">
    <citation type="submission" date="2024-05" db="EMBL/GenBank/DDBJ databases">
        <authorList>
            <person name="Duchaud E."/>
        </authorList>
    </citation>
    <scope>NUCLEOTIDE SEQUENCE [LARGE SCALE GENOMIC DNA]</scope>
    <source>
        <strain evidence="2">Ena-SAMPLE-TAB-13-05-2024-13:56:06:370-140305</strain>
    </source>
</reference>
<evidence type="ECO:0000313" key="3">
    <source>
        <dbReference type="Proteomes" id="UP001497602"/>
    </source>
</evidence>
<dbReference type="Proteomes" id="UP001497602">
    <property type="component" value="Unassembled WGS sequence"/>
</dbReference>
<dbReference type="InterPro" id="IPR008894">
    <property type="entry name" value="QdtA_cupin_dom"/>
</dbReference>